<dbReference type="Pfam" id="PF08387">
    <property type="entry name" value="FBD"/>
    <property type="match status" value="1"/>
</dbReference>
<dbReference type="PANTHER" id="PTHR31900">
    <property type="entry name" value="F-BOX/RNI SUPERFAMILY PROTEIN-RELATED"/>
    <property type="match status" value="1"/>
</dbReference>
<name>A0A4S4CZG3_CAMSN</name>
<dbReference type="SUPFAM" id="SSF52047">
    <property type="entry name" value="RNI-like"/>
    <property type="match status" value="1"/>
</dbReference>
<dbReference type="AlphaFoldDB" id="A0A4S4CZG3"/>
<feature type="domain" description="FBD" evidence="1">
    <location>
        <begin position="402"/>
        <end position="473"/>
    </location>
</feature>
<gene>
    <name evidence="2" type="ORF">TEA_016844</name>
</gene>
<proteinExistence type="predicted"/>
<comment type="caution">
    <text evidence="2">The sequence shown here is derived from an EMBL/GenBank/DDBJ whole genome shotgun (WGS) entry which is preliminary data.</text>
</comment>
<evidence type="ECO:0000259" key="1">
    <source>
        <dbReference type="SMART" id="SM00579"/>
    </source>
</evidence>
<dbReference type="InterPro" id="IPR050232">
    <property type="entry name" value="FBL13/AtMIF1-like"/>
</dbReference>
<reference evidence="2 3" key="1">
    <citation type="journal article" date="2018" name="Proc. Natl. Acad. Sci. U.S.A.">
        <title>Draft genome sequence of Camellia sinensis var. sinensis provides insights into the evolution of the tea genome and tea quality.</title>
        <authorList>
            <person name="Wei C."/>
            <person name="Yang H."/>
            <person name="Wang S."/>
            <person name="Zhao J."/>
            <person name="Liu C."/>
            <person name="Gao L."/>
            <person name="Xia E."/>
            <person name="Lu Y."/>
            <person name="Tai Y."/>
            <person name="She G."/>
            <person name="Sun J."/>
            <person name="Cao H."/>
            <person name="Tong W."/>
            <person name="Gao Q."/>
            <person name="Li Y."/>
            <person name="Deng W."/>
            <person name="Jiang X."/>
            <person name="Wang W."/>
            <person name="Chen Q."/>
            <person name="Zhang S."/>
            <person name="Li H."/>
            <person name="Wu J."/>
            <person name="Wang P."/>
            <person name="Li P."/>
            <person name="Shi C."/>
            <person name="Zheng F."/>
            <person name="Jian J."/>
            <person name="Huang B."/>
            <person name="Shan D."/>
            <person name="Shi M."/>
            <person name="Fang C."/>
            <person name="Yue Y."/>
            <person name="Li F."/>
            <person name="Li D."/>
            <person name="Wei S."/>
            <person name="Han B."/>
            <person name="Jiang C."/>
            <person name="Yin Y."/>
            <person name="Xia T."/>
            <person name="Zhang Z."/>
            <person name="Bennetzen J.L."/>
            <person name="Zhao S."/>
            <person name="Wan X."/>
        </authorList>
    </citation>
    <scope>NUCLEOTIDE SEQUENCE [LARGE SCALE GENOMIC DNA]</scope>
    <source>
        <strain evidence="3">cv. Shuchazao</strain>
        <tissue evidence="2">Leaf</tissue>
    </source>
</reference>
<evidence type="ECO:0000313" key="2">
    <source>
        <dbReference type="EMBL" id="THF95302.1"/>
    </source>
</evidence>
<keyword evidence="3" id="KW-1185">Reference proteome</keyword>
<dbReference type="InterPro" id="IPR006566">
    <property type="entry name" value="FBD"/>
</dbReference>
<sequence length="483" mass="54405">MPKFGLAMYDRTTSICSVVYKVLKSGCDRRNGSGDAVAVVRCKGSSETVAVLEFADDHKLPLYPNLICLELAVYNYPPYDEDDANRDLDWIEIPKTSSCFEGWANGGLAMSGATTAEVVLQMFSLTLVVINDGGNACFMIIAALSSQVVGLFKLKIWTLVVLKLISELNVDFPASFYLPNLKVLHVSLSYPQNGVLQKLFSNCPLLEDLHFSAEVEDELEMIFDVSWPALKKLQLHLTTSQEFAYVNWEIKFPKDMIVIDAPVLEHLTVHDDYLSCYSLKNLSSLVTAYIDVGHCCIDLLAPEDRANNLFMLLEGITSVKSLSLDSAAMGALEFADDNKLLLYPNLTYLELTVHNCYTWRRLSDLLDSVPKLETLILTMDFPHADDDDVPHNFDWIEPSERPICLSCIKEITVSGFKGDDDELKLLKYFFENAEVLNNVRIDSCNFTPADQEKFFKNLVNFRRASKVCEIEFFGKSKEMSPIF</sequence>
<organism evidence="2 3">
    <name type="scientific">Camellia sinensis var. sinensis</name>
    <name type="common">China tea</name>
    <dbReference type="NCBI Taxonomy" id="542762"/>
    <lineage>
        <taxon>Eukaryota</taxon>
        <taxon>Viridiplantae</taxon>
        <taxon>Streptophyta</taxon>
        <taxon>Embryophyta</taxon>
        <taxon>Tracheophyta</taxon>
        <taxon>Spermatophyta</taxon>
        <taxon>Magnoliopsida</taxon>
        <taxon>eudicotyledons</taxon>
        <taxon>Gunneridae</taxon>
        <taxon>Pentapetalae</taxon>
        <taxon>asterids</taxon>
        <taxon>Ericales</taxon>
        <taxon>Theaceae</taxon>
        <taxon>Camellia</taxon>
    </lineage>
</organism>
<dbReference type="SMART" id="SM00579">
    <property type="entry name" value="FBD"/>
    <property type="match status" value="1"/>
</dbReference>
<dbReference type="PANTHER" id="PTHR31900:SF34">
    <property type="entry name" value="EMB|CAB62440.1-RELATED"/>
    <property type="match status" value="1"/>
</dbReference>
<dbReference type="Gene3D" id="3.80.10.10">
    <property type="entry name" value="Ribonuclease Inhibitor"/>
    <property type="match status" value="1"/>
</dbReference>
<dbReference type="Proteomes" id="UP000306102">
    <property type="component" value="Unassembled WGS sequence"/>
</dbReference>
<dbReference type="EMBL" id="SDRB02013284">
    <property type="protein sequence ID" value="THF95302.1"/>
    <property type="molecule type" value="Genomic_DNA"/>
</dbReference>
<dbReference type="STRING" id="542762.A0A4S4CZG3"/>
<protein>
    <recommendedName>
        <fullName evidence="1">FBD domain-containing protein</fullName>
    </recommendedName>
</protein>
<accession>A0A4S4CZG3</accession>
<dbReference type="InterPro" id="IPR032675">
    <property type="entry name" value="LRR_dom_sf"/>
</dbReference>
<evidence type="ECO:0000313" key="3">
    <source>
        <dbReference type="Proteomes" id="UP000306102"/>
    </source>
</evidence>